<reference evidence="1 2" key="1">
    <citation type="submission" date="2007-08" db="EMBL/GenBank/DDBJ databases">
        <authorList>
            <consortium name="The Citrobacter koseri Genome Sequencing Project"/>
            <person name="McClelland M."/>
            <person name="Sanderson E.K."/>
            <person name="Porwollik S."/>
            <person name="Spieth J."/>
            <person name="Clifton W.S."/>
            <person name="Latreille P."/>
            <person name="Courtney L."/>
            <person name="Wang C."/>
            <person name="Pepin K."/>
            <person name="Bhonagiri V."/>
            <person name="Nash W."/>
            <person name="Johnson M."/>
            <person name="Thiruvilangam P."/>
            <person name="Wilson R."/>
        </authorList>
    </citation>
    <scope>NUCLEOTIDE SEQUENCE [LARGE SCALE GENOMIC DNA]</scope>
    <source>
        <strain evidence="2">ATCC BAA-895 / CDC 4225-83 / SGSC4696</strain>
    </source>
</reference>
<name>A8AJJ6_CITK8</name>
<organism evidence="1 2">
    <name type="scientific">Citrobacter koseri (strain ATCC BAA-895 / CDC 4225-83 / SGSC4696)</name>
    <dbReference type="NCBI Taxonomy" id="290338"/>
    <lineage>
        <taxon>Bacteria</taxon>
        <taxon>Pseudomonadati</taxon>
        <taxon>Pseudomonadota</taxon>
        <taxon>Gammaproteobacteria</taxon>
        <taxon>Enterobacterales</taxon>
        <taxon>Enterobacteriaceae</taxon>
        <taxon>Citrobacter</taxon>
    </lineage>
</organism>
<accession>A8AJJ6</accession>
<protein>
    <submittedName>
        <fullName evidence="1">Uncharacterized protein</fullName>
    </submittedName>
</protein>
<keyword evidence="2" id="KW-1185">Reference proteome</keyword>
<dbReference type="HOGENOM" id="CLU_1583610_0_0_6"/>
<evidence type="ECO:0000313" key="1">
    <source>
        <dbReference type="EMBL" id="ABV13659.1"/>
    </source>
</evidence>
<dbReference type="Proteomes" id="UP000008148">
    <property type="component" value="Chromosome"/>
</dbReference>
<dbReference type="EMBL" id="CP000822">
    <property type="protein sequence ID" value="ABV13659.1"/>
    <property type="molecule type" value="Genomic_DNA"/>
</dbReference>
<gene>
    <name evidence="1" type="ordered locus">CKO_02550</name>
</gene>
<proteinExistence type="predicted"/>
<dbReference type="AlphaFoldDB" id="A8AJJ6"/>
<sequence length="168" mass="19225">MADNAGGVRTQQMRGDRRIAGANDHDVRIQLFAQFVHHIPHVTKADVLLNPGRVDTEMTHHRLQASLRFVLQMLLKTTNVGGKAVQTQAGGARKNMQQMNDAILLRQKLCMAHGLVAKFHFENINRHNDCLIHTRFSLLTNTEFIQTYNNISFWYLPGTFHITTFLYD</sequence>
<dbReference type="KEGG" id="cko:CKO_02550"/>
<evidence type="ECO:0000313" key="2">
    <source>
        <dbReference type="Proteomes" id="UP000008148"/>
    </source>
</evidence>